<comment type="caution">
    <text evidence="2">The sequence shown here is derived from an EMBL/GenBank/DDBJ whole genome shotgun (WGS) entry which is preliminary data.</text>
</comment>
<feature type="region of interest" description="Disordered" evidence="1">
    <location>
        <begin position="1"/>
        <end position="122"/>
    </location>
</feature>
<name>M1WAQ6_CLAP2</name>
<dbReference type="HOGENOM" id="CLU_1895994_0_0_1"/>
<feature type="compositionally biased region" description="Basic and acidic residues" evidence="1">
    <location>
        <begin position="61"/>
        <end position="81"/>
    </location>
</feature>
<protein>
    <submittedName>
        <fullName evidence="2">Uncharacterized protein</fullName>
    </submittedName>
</protein>
<dbReference type="OrthoDB" id="4956081at2759"/>
<dbReference type="Proteomes" id="UP000016801">
    <property type="component" value="Unassembled WGS sequence"/>
</dbReference>
<sequence>MPLHKEPPQPSTHGRRNSLTNLVRRICNPHSSSEPGTSSADAQQDPGIHVEDEVLVNSQSRTEDDHLGYEVDVHSQERSKTETPASIPQYVRGALRRRQGRRESAEAEAAAQRPGTLPGATEPLPPLANDYCARFFPLACSEETWNNLLADFPEDKAALLALGRKS</sequence>
<dbReference type="VEuPathDB" id="FungiDB:CPUR_04442"/>
<evidence type="ECO:0000256" key="1">
    <source>
        <dbReference type="SAM" id="MobiDB-lite"/>
    </source>
</evidence>
<accession>M1WAQ6</accession>
<gene>
    <name evidence="2" type="ORF">CPUR_04442</name>
</gene>
<dbReference type="EMBL" id="CAGA01000023">
    <property type="protein sequence ID" value="CCE30593.1"/>
    <property type="molecule type" value="Genomic_DNA"/>
</dbReference>
<proteinExistence type="predicted"/>
<evidence type="ECO:0000313" key="2">
    <source>
        <dbReference type="EMBL" id="CCE30593.1"/>
    </source>
</evidence>
<evidence type="ECO:0000313" key="3">
    <source>
        <dbReference type="Proteomes" id="UP000016801"/>
    </source>
</evidence>
<organism evidence="2 3">
    <name type="scientific">Claviceps purpurea (strain 20.1)</name>
    <name type="common">Ergot fungus</name>
    <name type="synonym">Sphacelia segetum</name>
    <dbReference type="NCBI Taxonomy" id="1111077"/>
    <lineage>
        <taxon>Eukaryota</taxon>
        <taxon>Fungi</taxon>
        <taxon>Dikarya</taxon>
        <taxon>Ascomycota</taxon>
        <taxon>Pezizomycotina</taxon>
        <taxon>Sordariomycetes</taxon>
        <taxon>Hypocreomycetidae</taxon>
        <taxon>Hypocreales</taxon>
        <taxon>Clavicipitaceae</taxon>
        <taxon>Claviceps</taxon>
    </lineage>
</organism>
<keyword evidence="3" id="KW-1185">Reference proteome</keyword>
<reference evidence="2 3" key="1">
    <citation type="journal article" date="2013" name="PLoS Genet.">
        <title>Plant-symbiotic fungi as chemical engineers: Multi-genome analysis of the Clavicipitaceae reveals dynamics of alkaloid loci.</title>
        <authorList>
            <person name="Schardl C.L."/>
            <person name="Young C.A."/>
            <person name="Hesse U."/>
            <person name="Amyotte S.G."/>
            <person name="Andreeva K."/>
            <person name="Calie P.J."/>
            <person name="Fleetwood D.J."/>
            <person name="Haws D.C."/>
            <person name="Moore N."/>
            <person name="Oeser B."/>
            <person name="Panaccione D.G."/>
            <person name="Schweri K.K."/>
            <person name="Voisey C.R."/>
            <person name="Farman M.L."/>
            <person name="Jaromczyk J.W."/>
            <person name="Roe B.A."/>
            <person name="O'Sullivan D.M."/>
            <person name="Scott B."/>
            <person name="Tudzynski P."/>
            <person name="An Z."/>
            <person name="Arnaoudova E.G."/>
            <person name="Bullock C.T."/>
            <person name="Charlton N.D."/>
            <person name="Chen L."/>
            <person name="Cox M."/>
            <person name="Dinkins R.D."/>
            <person name="Florea S."/>
            <person name="Glenn A.E."/>
            <person name="Gordon A."/>
            <person name="Gueldener U."/>
            <person name="Harris D.R."/>
            <person name="Hollin W."/>
            <person name="Jaromczyk J."/>
            <person name="Johnson R.D."/>
            <person name="Khan A.K."/>
            <person name="Leistner E."/>
            <person name="Leuchtmann A."/>
            <person name="Li C."/>
            <person name="Liu J."/>
            <person name="Liu J."/>
            <person name="Liu M."/>
            <person name="Mace W."/>
            <person name="Machado C."/>
            <person name="Nagabhyru P."/>
            <person name="Pan J."/>
            <person name="Schmid J."/>
            <person name="Sugawara K."/>
            <person name="Steiner U."/>
            <person name="Takach J.E."/>
            <person name="Tanaka E."/>
            <person name="Webb J.S."/>
            <person name="Wilson E.V."/>
            <person name="Wiseman J.L."/>
            <person name="Yoshida R."/>
            <person name="Zeng Z."/>
        </authorList>
    </citation>
    <scope>NUCLEOTIDE SEQUENCE [LARGE SCALE GENOMIC DNA]</scope>
    <source>
        <strain evidence="2 3">20.1</strain>
    </source>
</reference>
<dbReference type="AlphaFoldDB" id="M1WAQ6"/>
<feature type="compositionally biased region" description="Polar residues" evidence="1">
    <location>
        <begin position="29"/>
        <end position="42"/>
    </location>
</feature>